<dbReference type="RefSeq" id="XP_009650098.1">
    <property type="nucleotide sequence ID" value="XM_009651803.1"/>
</dbReference>
<dbReference type="Proteomes" id="UP000001611">
    <property type="component" value="Chromosome 2"/>
</dbReference>
<accession>G2WS93</accession>
<evidence type="ECO:0000313" key="2">
    <source>
        <dbReference type="Proteomes" id="UP000001611"/>
    </source>
</evidence>
<sequence>MRRGVGPACSPRVSRKTITICEGFNGELFERKVRTLAASAPEETSTRLPAKAFFDLRGRYATSSCLLKSFSPSTARDTQRNGSTSFYFAHVVYLPCLTILQRPSRTGLDQ</sequence>
<proteinExistence type="predicted"/>
<keyword evidence="2" id="KW-1185">Reference proteome</keyword>
<name>G2WS93_VERDV</name>
<dbReference type="HOGENOM" id="CLU_2172986_0_0_1"/>
<evidence type="ECO:0000313" key="1">
    <source>
        <dbReference type="EMBL" id="EGY13744.1"/>
    </source>
</evidence>
<gene>
    <name evidence="1" type="ORF">VDAG_00426</name>
</gene>
<dbReference type="OrthoDB" id="4857343at2759"/>
<dbReference type="KEGG" id="vda:VDAG_00426"/>
<dbReference type="EMBL" id="DS572695">
    <property type="protein sequence ID" value="EGY13744.1"/>
    <property type="molecule type" value="Genomic_DNA"/>
</dbReference>
<organism evidence="1 2">
    <name type="scientific">Verticillium dahliae (strain VdLs.17 / ATCC MYA-4575 / FGSC 10137)</name>
    <name type="common">Verticillium wilt</name>
    <dbReference type="NCBI Taxonomy" id="498257"/>
    <lineage>
        <taxon>Eukaryota</taxon>
        <taxon>Fungi</taxon>
        <taxon>Dikarya</taxon>
        <taxon>Ascomycota</taxon>
        <taxon>Pezizomycotina</taxon>
        <taxon>Sordariomycetes</taxon>
        <taxon>Hypocreomycetidae</taxon>
        <taxon>Glomerellales</taxon>
        <taxon>Plectosphaerellaceae</taxon>
        <taxon>Verticillium</taxon>
    </lineage>
</organism>
<dbReference type="GeneID" id="20701889"/>
<protein>
    <submittedName>
        <fullName evidence="1">Uncharacterized protein</fullName>
    </submittedName>
</protein>
<dbReference type="AlphaFoldDB" id="G2WS93"/>
<dbReference type="InParanoid" id="G2WS93"/>
<reference evidence="1 2" key="1">
    <citation type="submission" date="2008-03" db="EMBL/GenBank/DDBJ databases">
        <title>The Genome Sequence of Verticillium dahliae VdLs.17.</title>
        <authorList>
            <consortium name="The Broad Institute Genome Sequencing Platform"/>
            <person name="Ma L.-J.J."/>
            <person name="Klosterman S.J."/>
            <person name="Subbarao K."/>
            <person name="Dobinson K."/>
            <person name="Veronese P."/>
            <person name="Kang S."/>
            <person name="Gold S.E."/>
            <person name="Young S."/>
            <person name="Jaffe D."/>
            <person name="Gnerre S."/>
            <person name="Berlin A."/>
            <person name="Heiman D."/>
            <person name="Hepburn T."/>
            <person name="Sykes S."/>
            <person name="Alvarado L."/>
            <person name="Kodira C.D."/>
            <person name="Lander E."/>
            <person name="Galagan J."/>
            <person name="Nusbaum C."/>
            <person name="Birren B."/>
        </authorList>
    </citation>
    <scope>NUCLEOTIDE SEQUENCE [LARGE SCALE GENOMIC DNA]</scope>
    <source>
        <strain evidence="2">VdLs.17 / ATCC MYA-4575 / FGSC 10137</strain>
    </source>
</reference>